<dbReference type="Proteomes" id="UP001054252">
    <property type="component" value="Unassembled WGS sequence"/>
</dbReference>
<name>A0AAV5L7P8_9ROSI</name>
<dbReference type="GO" id="GO:0046983">
    <property type="term" value="F:protein dimerization activity"/>
    <property type="evidence" value="ECO:0007669"/>
    <property type="project" value="InterPro"/>
</dbReference>
<dbReference type="InterPro" id="IPR012337">
    <property type="entry name" value="RNaseH-like_sf"/>
</dbReference>
<dbReference type="PANTHER" id="PTHR23272">
    <property type="entry name" value="BED FINGER-RELATED"/>
    <property type="match status" value="1"/>
</dbReference>
<dbReference type="PANTHER" id="PTHR23272:SF161">
    <property type="entry name" value="ZINC FINGER BED DOMAIN-CONTAINING PROTEIN RICESLEEPER 1-LIKE"/>
    <property type="match status" value="1"/>
</dbReference>
<dbReference type="SUPFAM" id="SSF53098">
    <property type="entry name" value="Ribonuclease H-like"/>
    <property type="match status" value="1"/>
</dbReference>
<dbReference type="InterPro" id="IPR025525">
    <property type="entry name" value="hAT-like_transposase_RNase-H"/>
</dbReference>
<proteinExistence type="predicted"/>
<feature type="domain" description="HAT C-terminal dimerisation" evidence="1">
    <location>
        <begin position="71"/>
        <end position="102"/>
    </location>
</feature>
<dbReference type="Pfam" id="PF05699">
    <property type="entry name" value="Dimer_Tnp_hAT"/>
    <property type="match status" value="1"/>
</dbReference>
<dbReference type="AlphaFoldDB" id="A0AAV5L7P8"/>
<dbReference type="GO" id="GO:0003677">
    <property type="term" value="F:DNA binding"/>
    <property type="evidence" value="ECO:0007669"/>
    <property type="project" value="InterPro"/>
</dbReference>
<organism evidence="3 4">
    <name type="scientific">Rubroshorea leprosula</name>
    <dbReference type="NCBI Taxonomy" id="152421"/>
    <lineage>
        <taxon>Eukaryota</taxon>
        <taxon>Viridiplantae</taxon>
        <taxon>Streptophyta</taxon>
        <taxon>Embryophyta</taxon>
        <taxon>Tracheophyta</taxon>
        <taxon>Spermatophyta</taxon>
        <taxon>Magnoliopsida</taxon>
        <taxon>eudicotyledons</taxon>
        <taxon>Gunneridae</taxon>
        <taxon>Pentapetalae</taxon>
        <taxon>rosids</taxon>
        <taxon>malvids</taxon>
        <taxon>Malvales</taxon>
        <taxon>Dipterocarpaceae</taxon>
        <taxon>Rubroshorea</taxon>
    </lineage>
</organism>
<dbReference type="Pfam" id="PF14372">
    <property type="entry name" value="hAT-like_RNase-H"/>
    <property type="match status" value="1"/>
</dbReference>
<reference evidence="3 4" key="1">
    <citation type="journal article" date="2021" name="Commun. Biol.">
        <title>The genome of Shorea leprosula (Dipterocarpaceae) highlights the ecological relevance of drought in aseasonal tropical rainforests.</title>
        <authorList>
            <person name="Ng K.K.S."/>
            <person name="Kobayashi M.J."/>
            <person name="Fawcett J.A."/>
            <person name="Hatakeyama M."/>
            <person name="Paape T."/>
            <person name="Ng C.H."/>
            <person name="Ang C.C."/>
            <person name="Tnah L.H."/>
            <person name="Lee C.T."/>
            <person name="Nishiyama T."/>
            <person name="Sese J."/>
            <person name="O'Brien M.J."/>
            <person name="Copetti D."/>
            <person name="Mohd Noor M.I."/>
            <person name="Ong R.C."/>
            <person name="Putra M."/>
            <person name="Sireger I.Z."/>
            <person name="Indrioko S."/>
            <person name="Kosugi Y."/>
            <person name="Izuno A."/>
            <person name="Isagi Y."/>
            <person name="Lee S.L."/>
            <person name="Shimizu K.K."/>
        </authorList>
    </citation>
    <scope>NUCLEOTIDE SEQUENCE [LARGE SCALE GENOMIC DNA]</scope>
    <source>
        <strain evidence="3">214</strain>
    </source>
</reference>
<comment type="caution">
    <text evidence="3">The sequence shown here is derived from an EMBL/GenBank/DDBJ whole genome shotgun (WGS) entry which is preliminary data.</text>
</comment>
<dbReference type="EMBL" id="BPVZ01000097">
    <property type="protein sequence ID" value="GKV32817.1"/>
    <property type="molecule type" value="Genomic_DNA"/>
</dbReference>
<accession>A0AAV5L7P8</accession>
<evidence type="ECO:0000259" key="2">
    <source>
        <dbReference type="Pfam" id="PF14372"/>
    </source>
</evidence>
<gene>
    <name evidence="3" type="ORF">SLEP1_g41390</name>
</gene>
<evidence type="ECO:0000259" key="1">
    <source>
        <dbReference type="Pfam" id="PF05699"/>
    </source>
</evidence>
<keyword evidence="4" id="KW-1185">Reference proteome</keyword>
<evidence type="ECO:0008006" key="5">
    <source>
        <dbReference type="Google" id="ProtNLM"/>
    </source>
</evidence>
<evidence type="ECO:0000313" key="3">
    <source>
        <dbReference type="EMBL" id="GKV32817.1"/>
    </source>
</evidence>
<sequence length="104" mass="12043">MGFKMRVKFNKYWGGMDKVNVLLLIAVVLEPHYKLEYVKFCFTCYCFVDTLNVGTRIDALMKKLENALKRSNRSKYRVLARMARDILSIPISTIVSEFAFSYGG</sequence>
<protein>
    <recommendedName>
        <fullName evidence="5">HAT C-terminal dimerisation domain-containing protein</fullName>
    </recommendedName>
</protein>
<dbReference type="InterPro" id="IPR008906">
    <property type="entry name" value="HATC_C_dom"/>
</dbReference>
<feature type="domain" description="hAT-like transposase RNase-H fold" evidence="2">
    <location>
        <begin position="3"/>
        <end position="46"/>
    </location>
</feature>
<evidence type="ECO:0000313" key="4">
    <source>
        <dbReference type="Proteomes" id="UP001054252"/>
    </source>
</evidence>